<dbReference type="EMBL" id="JH659412">
    <property type="protein sequence ID" value="EXK25272.1"/>
    <property type="molecule type" value="Genomic_DNA"/>
</dbReference>
<dbReference type="HOGENOM" id="CLU_3143140_0_0_1"/>
<keyword evidence="1" id="KW-1133">Transmembrane helix</keyword>
<sequence length="49" mass="5544">MSSIDHRPDKGQHSKDGDAIIIMVVQMIQIVTVTTIIIMFTVDQWMTTP</sequence>
<organism evidence="2">
    <name type="scientific">Fusarium oxysporum f. sp. melonis 26406</name>
    <dbReference type="NCBI Taxonomy" id="1089452"/>
    <lineage>
        <taxon>Eukaryota</taxon>
        <taxon>Fungi</taxon>
        <taxon>Dikarya</taxon>
        <taxon>Ascomycota</taxon>
        <taxon>Pezizomycotina</taxon>
        <taxon>Sordariomycetes</taxon>
        <taxon>Hypocreomycetidae</taxon>
        <taxon>Hypocreales</taxon>
        <taxon>Nectriaceae</taxon>
        <taxon>Fusarium</taxon>
        <taxon>Fusarium oxysporum species complex</taxon>
    </lineage>
</organism>
<gene>
    <name evidence="2" type="ORF">FOMG_18068</name>
</gene>
<protein>
    <submittedName>
        <fullName evidence="2">Uncharacterized protein</fullName>
    </submittedName>
</protein>
<evidence type="ECO:0000313" key="2">
    <source>
        <dbReference type="EMBL" id="EXK25272.1"/>
    </source>
</evidence>
<reference evidence="2" key="2">
    <citation type="submission" date="2012-05" db="EMBL/GenBank/DDBJ databases">
        <title>Annotation of the Genome Sequence of Fusarium oxysporum f. sp. melonis 26406.</title>
        <authorList>
            <consortium name="The Broad Institute Genomics Platform"/>
            <person name="Ma L.-J."/>
            <person name="Corby-Kistler H."/>
            <person name="Broz K."/>
            <person name="Gale L.R."/>
            <person name="Jonkers W."/>
            <person name="O'Donnell K."/>
            <person name="Ploetz R."/>
            <person name="Steinberg C."/>
            <person name="Schwartz D.C."/>
            <person name="VanEtten H."/>
            <person name="Zhou S."/>
            <person name="Young S.K."/>
            <person name="Zeng Q."/>
            <person name="Gargeya S."/>
            <person name="Fitzgerald M."/>
            <person name="Abouelleil A."/>
            <person name="Alvarado L."/>
            <person name="Chapman S.B."/>
            <person name="Gainer-Dewar J."/>
            <person name="Goldberg J."/>
            <person name="Griggs A."/>
            <person name="Gujja S."/>
            <person name="Hansen M."/>
            <person name="Howarth C."/>
            <person name="Imamovic A."/>
            <person name="Ireland A."/>
            <person name="Larimer J."/>
            <person name="McCowan C."/>
            <person name="Murphy C."/>
            <person name="Pearson M."/>
            <person name="Poon T.W."/>
            <person name="Priest M."/>
            <person name="Roberts A."/>
            <person name="Saif S."/>
            <person name="Shea T."/>
            <person name="Sykes S."/>
            <person name="Wortman J."/>
            <person name="Nusbaum C."/>
            <person name="Birren B."/>
        </authorList>
    </citation>
    <scope>NUCLEOTIDE SEQUENCE</scope>
    <source>
        <strain evidence="2">26406</strain>
    </source>
</reference>
<reference evidence="2" key="1">
    <citation type="submission" date="2012-04" db="EMBL/GenBank/DDBJ databases">
        <title>The Genome Sequence of Fusarium oxysporum melonis.</title>
        <authorList>
            <consortium name="The Broad Institute Genome Sequencing Platform"/>
            <person name="Ma L.-J."/>
            <person name="Gale L.R."/>
            <person name="Schwartz D.C."/>
            <person name="Zhou S."/>
            <person name="Corby-Kistler H."/>
            <person name="Young S.K."/>
            <person name="Zeng Q."/>
            <person name="Gargeya S."/>
            <person name="Fitzgerald M."/>
            <person name="Haas B."/>
            <person name="Abouelleil A."/>
            <person name="Alvarado L."/>
            <person name="Arachchi H.M."/>
            <person name="Berlin A."/>
            <person name="Brown A."/>
            <person name="Chapman S.B."/>
            <person name="Chen Z."/>
            <person name="Dunbar C."/>
            <person name="Freedman E."/>
            <person name="Gearin G."/>
            <person name="Goldberg J."/>
            <person name="Griggs A."/>
            <person name="Gujja S."/>
            <person name="Heiman D."/>
            <person name="Howarth C."/>
            <person name="Larson L."/>
            <person name="Lui A."/>
            <person name="MacDonald P.J.P."/>
            <person name="Montmayeur A."/>
            <person name="Murphy C."/>
            <person name="Neiman D."/>
            <person name="Pearson M."/>
            <person name="Priest M."/>
            <person name="Roberts A."/>
            <person name="Saif S."/>
            <person name="Shea T."/>
            <person name="Shenoy N."/>
            <person name="Sisk P."/>
            <person name="Stolte C."/>
            <person name="Sykes S."/>
            <person name="Wortman J."/>
            <person name="Nusbaum C."/>
            <person name="Birren B."/>
        </authorList>
    </citation>
    <scope>NUCLEOTIDE SEQUENCE</scope>
    <source>
        <strain evidence="2">26406</strain>
    </source>
</reference>
<proteinExistence type="predicted"/>
<dbReference type="AlphaFoldDB" id="W9Z9H9"/>
<dbReference type="VEuPathDB" id="FungiDB:FOMG_18068"/>
<keyword evidence="1" id="KW-0812">Transmembrane</keyword>
<accession>W9Z9H9</accession>
<dbReference type="Proteomes" id="UP000030703">
    <property type="component" value="Unassembled WGS sequence"/>
</dbReference>
<evidence type="ECO:0000256" key="1">
    <source>
        <dbReference type="SAM" id="Phobius"/>
    </source>
</evidence>
<name>W9Z9H9_FUSOX</name>
<keyword evidence="1" id="KW-0472">Membrane</keyword>
<feature type="transmembrane region" description="Helical" evidence="1">
    <location>
        <begin position="20"/>
        <end position="42"/>
    </location>
</feature>